<dbReference type="PANTHER" id="PTHR43178">
    <property type="entry name" value="DIHYDROLIPOAMIDE ACETYLTRANSFERASE COMPONENT OF PYRUVATE DEHYDROGENASE COMPLEX"/>
    <property type="match status" value="1"/>
</dbReference>
<dbReference type="InterPro" id="IPR011053">
    <property type="entry name" value="Single_hybrid_motif"/>
</dbReference>
<dbReference type="Pfam" id="PF02817">
    <property type="entry name" value="E3_binding"/>
    <property type="match status" value="1"/>
</dbReference>
<dbReference type="SUPFAM" id="SSF47005">
    <property type="entry name" value="Peripheral subunit-binding domain of 2-oxo acid dehydrogenase complex"/>
    <property type="match status" value="1"/>
</dbReference>
<dbReference type="InterPro" id="IPR050743">
    <property type="entry name" value="2-oxoacid_DH_E2_comp"/>
</dbReference>
<evidence type="ECO:0000256" key="5">
    <source>
        <dbReference type="ARBA" id="ARBA00022823"/>
    </source>
</evidence>
<keyword evidence="5 7" id="KW-0450">Lipoyl</keyword>
<proteinExistence type="inferred from homology"/>
<evidence type="ECO:0000256" key="6">
    <source>
        <dbReference type="ARBA" id="ARBA00023315"/>
    </source>
</evidence>
<dbReference type="PROSITE" id="PS50968">
    <property type="entry name" value="BIOTINYL_LIPOYL"/>
    <property type="match status" value="2"/>
</dbReference>
<reference evidence="11" key="1">
    <citation type="submission" date="2021-04" db="EMBL/GenBank/DDBJ databases">
        <title>Oceanospirillales bacteria with DddD are important DMSP degraders in coastal seawater.</title>
        <authorList>
            <person name="Liu J."/>
        </authorList>
    </citation>
    <scope>NUCLEOTIDE SEQUENCE</scope>
    <source>
        <strain evidence="11">D13-1</strain>
    </source>
</reference>
<keyword evidence="12" id="KW-1185">Reference proteome</keyword>
<protein>
    <recommendedName>
        <fullName evidence="7">Dihydrolipoamide acetyltransferase component of pyruvate dehydrogenase complex</fullName>
        <ecNumber evidence="7">2.3.1.-</ecNumber>
    </recommendedName>
</protein>
<evidence type="ECO:0000256" key="8">
    <source>
        <dbReference type="SAM" id="MobiDB-lite"/>
    </source>
</evidence>
<dbReference type="InterPro" id="IPR001078">
    <property type="entry name" value="2-oxoacid_DH_actylTfrase"/>
</dbReference>
<keyword evidence="6 7" id="KW-0012">Acyltransferase</keyword>
<dbReference type="Gene3D" id="2.40.50.100">
    <property type="match status" value="2"/>
</dbReference>
<comment type="similarity">
    <text evidence="2 7">Belongs to the 2-oxoacid dehydrogenase family.</text>
</comment>
<feature type="domain" description="Peripheral subunit-binding (PSBD)" evidence="10">
    <location>
        <begin position="237"/>
        <end position="274"/>
    </location>
</feature>
<evidence type="ECO:0000313" key="12">
    <source>
        <dbReference type="Proteomes" id="UP001058461"/>
    </source>
</evidence>
<feature type="domain" description="Lipoyl-binding" evidence="9">
    <location>
        <begin position="2"/>
        <end position="77"/>
    </location>
</feature>
<dbReference type="Pfam" id="PF00364">
    <property type="entry name" value="Biotin_lipoyl"/>
    <property type="match status" value="2"/>
</dbReference>
<evidence type="ECO:0000259" key="10">
    <source>
        <dbReference type="PROSITE" id="PS51826"/>
    </source>
</evidence>
<name>A0ABY5HMC9_9GAMM</name>
<accession>A0ABY5HMC9</accession>
<dbReference type="SUPFAM" id="SSF52777">
    <property type="entry name" value="CoA-dependent acyltransferases"/>
    <property type="match status" value="1"/>
</dbReference>
<dbReference type="EC" id="2.3.1.-" evidence="7"/>
<sequence>MIKDFILPDIGEGIVECELVEWLIQEGDVIVEDQPVAEVMTDKALVQIPSPFTGTVVSLHYQAGDIARVHSPLFAVELAGQEPAGASAAVAEEPPAANAPSAAEAAPPAQPVSPAQVAEEDFILPDIGEGIVECEVVTWQVQEGDLIAEDQPVVDVMTDKALVEIPAPRAGRVTRLYYAQGETARVHTPLFAIIPTEADGAAVVAARKSPQATQGVTASGRTPPGAPDFPWRRGKVLAGPAVRRLGREYELDLTQVPGSGKDGRILKEDVEQYRERLARRPATAPAACPAAPAASEIRIEPIRGIKAAMAKRMLEAVSSIPHFTYGDEVEMNALLQLRAQLKPRAEQQGVRLTLMPFIMKAMALAAQQFPIVNSRVNADCTELHYVASCNIGMAVDSKIGLLVPNVKGVERLSILDVAREVQRLTDAARAGKLKQEDMQDGTLSISNIGALGGTYMVPVINKPEVAIVALGKTRSLPRFDASGQVVASQVMNISWSGDHRVLDGATMARFSNLWKSYLEDPASMLLDLA</sequence>
<evidence type="ECO:0000256" key="4">
    <source>
        <dbReference type="ARBA" id="ARBA00022679"/>
    </source>
</evidence>
<dbReference type="InterPro" id="IPR000089">
    <property type="entry name" value="Biotin_lipoyl"/>
</dbReference>
<organism evidence="11 12">
    <name type="scientific">Marinobacterium rhizophilum</name>
    <dbReference type="NCBI Taxonomy" id="420402"/>
    <lineage>
        <taxon>Bacteria</taxon>
        <taxon>Pseudomonadati</taxon>
        <taxon>Pseudomonadota</taxon>
        <taxon>Gammaproteobacteria</taxon>
        <taxon>Oceanospirillales</taxon>
        <taxon>Oceanospirillaceae</taxon>
        <taxon>Marinobacterium</taxon>
    </lineage>
</organism>
<dbReference type="EMBL" id="CP073347">
    <property type="protein sequence ID" value="UTW13109.1"/>
    <property type="molecule type" value="Genomic_DNA"/>
</dbReference>
<evidence type="ECO:0000259" key="9">
    <source>
        <dbReference type="PROSITE" id="PS50968"/>
    </source>
</evidence>
<keyword evidence="4 7" id="KW-0808">Transferase</keyword>
<dbReference type="InterPro" id="IPR036625">
    <property type="entry name" value="E3-bd_dom_sf"/>
</dbReference>
<dbReference type="InterPro" id="IPR004167">
    <property type="entry name" value="PSBD"/>
</dbReference>
<comment type="subunit">
    <text evidence="3">Forms a 24-polypeptide structural core with octahedral symmetry.</text>
</comment>
<dbReference type="CDD" id="cd06849">
    <property type="entry name" value="lipoyl_domain"/>
    <property type="match status" value="2"/>
</dbReference>
<evidence type="ECO:0000256" key="2">
    <source>
        <dbReference type="ARBA" id="ARBA00007317"/>
    </source>
</evidence>
<dbReference type="PROSITE" id="PS51826">
    <property type="entry name" value="PSBD"/>
    <property type="match status" value="1"/>
</dbReference>
<dbReference type="PANTHER" id="PTHR43178:SF5">
    <property type="entry name" value="LIPOAMIDE ACYLTRANSFERASE COMPONENT OF BRANCHED-CHAIN ALPHA-KETO ACID DEHYDROGENASE COMPLEX, MITOCHONDRIAL"/>
    <property type="match status" value="1"/>
</dbReference>
<gene>
    <name evidence="11" type="ORF">KDW95_05460</name>
</gene>
<evidence type="ECO:0000256" key="7">
    <source>
        <dbReference type="RuleBase" id="RU003423"/>
    </source>
</evidence>
<dbReference type="Gene3D" id="3.30.559.10">
    <property type="entry name" value="Chloramphenicol acetyltransferase-like domain"/>
    <property type="match status" value="1"/>
</dbReference>
<dbReference type="Pfam" id="PF00198">
    <property type="entry name" value="2-oxoacid_dh"/>
    <property type="match status" value="1"/>
</dbReference>
<feature type="region of interest" description="Disordered" evidence="8">
    <location>
        <begin position="212"/>
        <end position="231"/>
    </location>
</feature>
<dbReference type="RefSeq" id="WP_255855274.1">
    <property type="nucleotide sequence ID" value="NZ_CP073347.1"/>
</dbReference>
<dbReference type="Gene3D" id="4.10.320.10">
    <property type="entry name" value="E3-binding domain"/>
    <property type="match status" value="1"/>
</dbReference>
<feature type="domain" description="Lipoyl-binding" evidence="9">
    <location>
        <begin position="119"/>
        <end position="194"/>
    </location>
</feature>
<evidence type="ECO:0000256" key="1">
    <source>
        <dbReference type="ARBA" id="ARBA00001938"/>
    </source>
</evidence>
<dbReference type="InterPro" id="IPR023213">
    <property type="entry name" value="CAT-like_dom_sf"/>
</dbReference>
<dbReference type="Proteomes" id="UP001058461">
    <property type="component" value="Chromosome"/>
</dbReference>
<evidence type="ECO:0000256" key="3">
    <source>
        <dbReference type="ARBA" id="ARBA00011484"/>
    </source>
</evidence>
<dbReference type="SUPFAM" id="SSF51230">
    <property type="entry name" value="Single hybrid motif"/>
    <property type="match status" value="2"/>
</dbReference>
<feature type="region of interest" description="Disordered" evidence="8">
    <location>
        <begin position="86"/>
        <end position="114"/>
    </location>
</feature>
<evidence type="ECO:0000313" key="11">
    <source>
        <dbReference type="EMBL" id="UTW13109.1"/>
    </source>
</evidence>
<comment type="cofactor">
    <cofactor evidence="1 7">
        <name>(R)-lipoate</name>
        <dbReference type="ChEBI" id="CHEBI:83088"/>
    </cofactor>
</comment>